<evidence type="ECO:0000313" key="8">
    <source>
        <dbReference type="EMBL" id="BAU55384.1"/>
    </source>
</evidence>
<name>A0A0X8X469_9SPHI</name>
<dbReference type="GO" id="GO:0005886">
    <property type="term" value="C:plasma membrane"/>
    <property type="evidence" value="ECO:0007669"/>
    <property type="project" value="UniProtKB-SubCell"/>
</dbReference>
<proteinExistence type="predicted"/>
<keyword evidence="3 6" id="KW-0812">Transmembrane</keyword>
<keyword evidence="5 6" id="KW-0472">Membrane</keyword>
<dbReference type="KEGG" id="mgot:MgSA37_03568"/>
<evidence type="ECO:0000259" key="7">
    <source>
        <dbReference type="Pfam" id="PF02706"/>
    </source>
</evidence>
<evidence type="ECO:0000256" key="1">
    <source>
        <dbReference type="ARBA" id="ARBA00004651"/>
    </source>
</evidence>
<dbReference type="AlphaFoldDB" id="A0A0X8X469"/>
<organism evidence="8 9">
    <name type="scientific">Mucilaginibacter gotjawali</name>
    <dbReference type="NCBI Taxonomy" id="1550579"/>
    <lineage>
        <taxon>Bacteria</taxon>
        <taxon>Pseudomonadati</taxon>
        <taxon>Bacteroidota</taxon>
        <taxon>Sphingobacteriia</taxon>
        <taxon>Sphingobacteriales</taxon>
        <taxon>Sphingobacteriaceae</taxon>
        <taxon>Mucilaginibacter</taxon>
    </lineage>
</organism>
<reference evidence="8 9" key="1">
    <citation type="submission" date="2015-12" db="EMBL/GenBank/DDBJ databases">
        <title>Genome sequence of Mucilaginibacter gotjawali.</title>
        <authorList>
            <person name="Lee J.S."/>
            <person name="Lee K.C."/>
            <person name="Kim K.K."/>
            <person name="Lee B.W."/>
        </authorList>
    </citation>
    <scope>NUCLEOTIDE SEQUENCE [LARGE SCALE GENOMIC DNA]</scope>
    <source>
        <strain evidence="8 9">SA3-7</strain>
    </source>
</reference>
<dbReference type="RefSeq" id="WP_096353679.1">
    <property type="nucleotide sequence ID" value="NZ_AP017313.1"/>
</dbReference>
<sequence>MSGLSTNTSELEPEIEKGNGVINRLLLKMLVKWHWFLISFVICMLSGFAYLRFATQIYTASAQLLIKNNASGPGLGGGGAASSALVDLSSVFNTDNGVENEIAILKTRFIMDKVVSSLMLQEVYTFEGTVKTSELYRPPFKIDYTAKISDIKPSSYGVLIEKRGTITFSNGKIKKM</sequence>
<evidence type="ECO:0000256" key="5">
    <source>
        <dbReference type="ARBA" id="ARBA00023136"/>
    </source>
</evidence>
<dbReference type="PANTHER" id="PTHR32309">
    <property type="entry name" value="TYROSINE-PROTEIN KINASE"/>
    <property type="match status" value="1"/>
</dbReference>
<dbReference type="PANTHER" id="PTHR32309:SF13">
    <property type="entry name" value="FERRIC ENTEROBACTIN TRANSPORT PROTEIN FEPE"/>
    <property type="match status" value="1"/>
</dbReference>
<comment type="subcellular location">
    <subcellularLocation>
        <location evidence="1">Cell membrane</location>
        <topology evidence="1">Multi-pass membrane protein</topology>
    </subcellularLocation>
</comment>
<feature type="transmembrane region" description="Helical" evidence="6">
    <location>
        <begin position="33"/>
        <end position="51"/>
    </location>
</feature>
<dbReference type="GO" id="GO:0004713">
    <property type="term" value="F:protein tyrosine kinase activity"/>
    <property type="evidence" value="ECO:0007669"/>
    <property type="project" value="TreeGrafter"/>
</dbReference>
<evidence type="ECO:0000256" key="6">
    <source>
        <dbReference type="SAM" id="Phobius"/>
    </source>
</evidence>
<keyword evidence="4 6" id="KW-1133">Transmembrane helix</keyword>
<dbReference type="InterPro" id="IPR050445">
    <property type="entry name" value="Bact_polysacc_biosynth/exp"/>
</dbReference>
<feature type="domain" description="Polysaccharide chain length determinant N-terminal" evidence="7">
    <location>
        <begin position="24"/>
        <end position="118"/>
    </location>
</feature>
<evidence type="ECO:0000256" key="3">
    <source>
        <dbReference type="ARBA" id="ARBA00022692"/>
    </source>
</evidence>
<dbReference type="EMBL" id="AP017313">
    <property type="protein sequence ID" value="BAU55384.1"/>
    <property type="molecule type" value="Genomic_DNA"/>
</dbReference>
<evidence type="ECO:0000313" key="9">
    <source>
        <dbReference type="Proteomes" id="UP000218263"/>
    </source>
</evidence>
<gene>
    <name evidence="8" type="ORF">MgSA37_03568</name>
</gene>
<dbReference type="InterPro" id="IPR003856">
    <property type="entry name" value="LPS_length_determ_N"/>
</dbReference>
<accession>A0A0X8X469</accession>
<dbReference type="Proteomes" id="UP000218263">
    <property type="component" value="Chromosome"/>
</dbReference>
<protein>
    <submittedName>
        <fullName evidence="8">Chain length determinant protein</fullName>
    </submittedName>
</protein>
<evidence type="ECO:0000256" key="4">
    <source>
        <dbReference type="ARBA" id="ARBA00022989"/>
    </source>
</evidence>
<keyword evidence="2" id="KW-1003">Cell membrane</keyword>
<evidence type="ECO:0000256" key="2">
    <source>
        <dbReference type="ARBA" id="ARBA00022475"/>
    </source>
</evidence>
<dbReference type="Pfam" id="PF02706">
    <property type="entry name" value="Wzz"/>
    <property type="match status" value="1"/>
</dbReference>
<keyword evidence="9" id="KW-1185">Reference proteome</keyword>